<accession>A0A2G9GUH8</accession>
<evidence type="ECO:0000313" key="3">
    <source>
        <dbReference type="Proteomes" id="UP000231279"/>
    </source>
</evidence>
<dbReference type="Proteomes" id="UP000231279">
    <property type="component" value="Unassembled WGS sequence"/>
</dbReference>
<evidence type="ECO:0008006" key="4">
    <source>
        <dbReference type="Google" id="ProtNLM"/>
    </source>
</evidence>
<feature type="region of interest" description="Disordered" evidence="1">
    <location>
        <begin position="378"/>
        <end position="448"/>
    </location>
</feature>
<gene>
    <name evidence="2" type="ORF">CDL12_18551</name>
</gene>
<feature type="compositionally biased region" description="Polar residues" evidence="1">
    <location>
        <begin position="72"/>
        <end position="92"/>
    </location>
</feature>
<sequence>MDSDDDYLSFSPPKEEPSPQVHYRRLKRLKKFNSKPSKDQLPESVDDPLLFPAIDFAKLEALEKDLEMPELNDSNSTEETILSQESLSQSIANENEEEDELERVSDKEVKKTKRVLEFDDDVMAGVDGNGMAIGEDSSGFETEKNEKERIEEDNLLEGKEEKKKKKKRVKSGSGDELKNNARCSNKRSEEKERKAYLKELHAESQRLLRDTRDASFKPVPVVQKPISSVLEKIRKRKLEISKKALVVNERSYGYDGSISPRDKLMDLDVSNEKEDESVEMMVEKERIAPFLDGQSSLAAPNVVEGKDADKLTINETDQNQVSPDEEPISVFRAPVDDTQDLFDDSEPIAATAEQNDEQLNNHLEEDFAPSLLAMNLKFDSAPVDDNSSDDDNDKENVDPRPCGIADGNSSPQGDPVKNFVDDEAEEEDDSDNDLHRFQENEEDEDIEDFEELNDMIATECQERPVDIEKRNELHQKWLEQQDAAGTDNLMQKLKCGSALRHTFLQGKETETYEEDEEFDEEPEEDSPPQNSARVNTRKAKQIILQLFDDKEDPYLSDDDNDMQRRHAQRLLIRKEEQATVVSPAEDESSREVFRLIKKLNIVSDNKKKPKASSISDSMLKGLNSNNSLKSSFLGRVSKHPILSSHKKGSGSVRSFIFGRDDSNSRNSISMSEDSSDTQVSRETRPTRSFAAKYSNTQSKFSSQTRDGDAETAPTISLLDVLKRSSSQFSVCSKDSRLDLTKGIFAFRAPKKTVKIEGRS</sequence>
<dbReference type="AlphaFoldDB" id="A0A2G9GUH8"/>
<keyword evidence="3" id="KW-1185">Reference proteome</keyword>
<evidence type="ECO:0000313" key="2">
    <source>
        <dbReference type="EMBL" id="PIN08865.1"/>
    </source>
</evidence>
<feature type="compositionally biased region" description="Acidic residues" evidence="1">
    <location>
        <begin position="421"/>
        <end position="431"/>
    </location>
</feature>
<feature type="region of interest" description="Disordered" evidence="1">
    <location>
        <begin position="257"/>
        <end position="278"/>
    </location>
</feature>
<feature type="region of interest" description="Disordered" evidence="1">
    <location>
        <begin position="504"/>
        <end position="537"/>
    </location>
</feature>
<dbReference type="STRING" id="429701.A0A2G9GUH8"/>
<name>A0A2G9GUH8_9LAMI</name>
<organism evidence="2 3">
    <name type="scientific">Handroanthus impetiginosus</name>
    <dbReference type="NCBI Taxonomy" id="429701"/>
    <lineage>
        <taxon>Eukaryota</taxon>
        <taxon>Viridiplantae</taxon>
        <taxon>Streptophyta</taxon>
        <taxon>Embryophyta</taxon>
        <taxon>Tracheophyta</taxon>
        <taxon>Spermatophyta</taxon>
        <taxon>Magnoliopsida</taxon>
        <taxon>eudicotyledons</taxon>
        <taxon>Gunneridae</taxon>
        <taxon>Pentapetalae</taxon>
        <taxon>asterids</taxon>
        <taxon>lamiids</taxon>
        <taxon>Lamiales</taxon>
        <taxon>Bignoniaceae</taxon>
        <taxon>Crescentiina</taxon>
        <taxon>Tabebuia alliance</taxon>
        <taxon>Handroanthus</taxon>
    </lineage>
</organism>
<protein>
    <recommendedName>
        <fullName evidence="4">DNA replication checkpoint mediator MRC1 domain-containing protein</fullName>
    </recommendedName>
</protein>
<dbReference type="PANTHER" id="PTHR36005">
    <property type="entry name" value="DNA LIGASE-LIKE PROTEIN"/>
    <property type="match status" value="1"/>
</dbReference>
<proteinExistence type="predicted"/>
<dbReference type="EMBL" id="NKXS01003678">
    <property type="protein sequence ID" value="PIN08865.1"/>
    <property type="molecule type" value="Genomic_DNA"/>
</dbReference>
<feature type="compositionally biased region" description="Polar residues" evidence="1">
    <location>
        <begin position="693"/>
        <end position="704"/>
    </location>
</feature>
<feature type="region of interest" description="Disordered" evidence="1">
    <location>
        <begin position="308"/>
        <end position="366"/>
    </location>
</feature>
<reference evidence="3" key="1">
    <citation type="journal article" date="2018" name="Gigascience">
        <title>Genome assembly of the Pink Ipe (Handroanthus impetiginosus, Bignoniaceae), a highly valued, ecologically keystone Neotropical timber forest tree.</title>
        <authorList>
            <person name="Silva-Junior O.B."/>
            <person name="Grattapaglia D."/>
            <person name="Novaes E."/>
            <person name="Collevatti R.G."/>
        </authorList>
    </citation>
    <scope>NUCLEOTIDE SEQUENCE [LARGE SCALE GENOMIC DNA]</scope>
    <source>
        <strain evidence="3">cv. UFG-1</strain>
    </source>
</reference>
<feature type="compositionally biased region" description="Polar residues" evidence="1">
    <location>
        <begin position="313"/>
        <end position="322"/>
    </location>
</feature>
<feature type="region of interest" description="Disordered" evidence="1">
    <location>
        <begin position="1"/>
        <end position="23"/>
    </location>
</feature>
<feature type="compositionally biased region" description="Basic and acidic residues" evidence="1">
    <location>
        <begin position="186"/>
        <end position="195"/>
    </location>
</feature>
<feature type="compositionally biased region" description="Basic and acidic residues" evidence="1">
    <location>
        <begin position="260"/>
        <end position="272"/>
    </location>
</feature>
<feature type="region of interest" description="Disordered" evidence="1">
    <location>
        <begin position="124"/>
        <end position="195"/>
    </location>
</feature>
<feature type="compositionally biased region" description="Acidic residues" evidence="1">
    <location>
        <begin position="337"/>
        <end position="346"/>
    </location>
</feature>
<dbReference type="PANTHER" id="PTHR36005:SF1">
    <property type="entry name" value="DNA LIGASE-LIKE PROTEIN"/>
    <property type="match status" value="1"/>
</dbReference>
<feature type="compositionally biased region" description="Basic and acidic residues" evidence="1">
    <location>
        <begin position="141"/>
        <end position="161"/>
    </location>
</feature>
<dbReference type="OrthoDB" id="1919305at2759"/>
<evidence type="ECO:0000256" key="1">
    <source>
        <dbReference type="SAM" id="MobiDB-lite"/>
    </source>
</evidence>
<comment type="caution">
    <text evidence="2">The sequence shown here is derived from an EMBL/GenBank/DDBJ whole genome shotgun (WGS) entry which is preliminary data.</text>
</comment>
<feature type="region of interest" description="Disordered" evidence="1">
    <location>
        <begin position="67"/>
        <end position="110"/>
    </location>
</feature>
<feature type="compositionally biased region" description="Polar residues" evidence="1">
    <location>
        <begin position="664"/>
        <end position="678"/>
    </location>
</feature>
<feature type="region of interest" description="Disordered" evidence="1">
    <location>
        <begin position="663"/>
        <end position="709"/>
    </location>
</feature>
<feature type="compositionally biased region" description="Acidic residues" evidence="1">
    <location>
        <begin position="511"/>
        <end position="526"/>
    </location>
</feature>